<evidence type="ECO:0000256" key="2">
    <source>
        <dbReference type="SAM" id="MobiDB-lite"/>
    </source>
</evidence>
<dbReference type="PROSITE" id="PS50102">
    <property type="entry name" value="RRM"/>
    <property type="match status" value="1"/>
</dbReference>
<keyword evidence="1" id="KW-0694">RNA-binding</keyword>
<sequence length="385" mass="43211">MFFVNHFITGFYHTEALSVTELVETIEEEEEEEEEPCSKETQSYILYIGNLNPKYSREVLCSMLKDILGMASVTLQRHNIEVIKKRRQAYAFVQVATEVSLEHVLKQLLLVPEAEKDLAKELVKKGKNLVVGQGRKFASGSKNGGEVSDSAESSSEAPLGGLQVPERRRKWLPHDTQPIRNSTCSDSAIVQKEIIGKECLFYGAFMGNETRNVEFKRGSGEYLAGTLKHHVRKYVCAFLNSEGGSLFVGVEDNGFVRGIKCNHKDEDRVRLLVDSLLKGFKPQVFPAAYTLSFIPVIKAEGTGIFLKVIRLSVHHPRQQGEPLLYETDQGEVYLRRDGSIQGPLTGSAIQDWCRQELNPCVKQRSPDNIVIIDNIIVSTAQLLLR</sequence>
<feature type="compositionally biased region" description="Low complexity" evidence="2">
    <location>
        <begin position="148"/>
        <end position="157"/>
    </location>
</feature>
<dbReference type="Proteomes" id="UP000694545">
    <property type="component" value="Unplaced"/>
</dbReference>
<accession>A0A8D2ITL7</accession>
<proteinExistence type="predicted"/>
<dbReference type="InterPro" id="IPR012677">
    <property type="entry name" value="Nucleotide-bd_a/b_plait_sf"/>
</dbReference>
<dbReference type="Pfam" id="PF04326">
    <property type="entry name" value="SLFN_AlbA_2"/>
    <property type="match status" value="1"/>
</dbReference>
<dbReference type="OMA" id="PISCTCC"/>
<dbReference type="InterPro" id="IPR029684">
    <property type="entry name" value="Schlafen"/>
</dbReference>
<feature type="region of interest" description="Disordered" evidence="2">
    <location>
        <begin position="138"/>
        <end position="160"/>
    </location>
</feature>
<dbReference type="Gene3D" id="3.30.950.30">
    <property type="entry name" value="Schlafen, AAA domain"/>
    <property type="match status" value="1"/>
</dbReference>
<feature type="domain" description="RRM" evidence="3">
    <location>
        <begin position="44"/>
        <end position="136"/>
    </location>
</feature>
<reference evidence="4" key="2">
    <citation type="submission" date="2025-09" db="UniProtKB">
        <authorList>
            <consortium name="Ensembl"/>
        </authorList>
    </citation>
    <scope>IDENTIFICATION</scope>
</reference>
<dbReference type="SUPFAM" id="SSF54928">
    <property type="entry name" value="RNA-binding domain, RBD"/>
    <property type="match status" value="1"/>
</dbReference>
<dbReference type="InterPro" id="IPR000504">
    <property type="entry name" value="RRM_dom"/>
</dbReference>
<dbReference type="AlphaFoldDB" id="A0A8D2ITL7"/>
<evidence type="ECO:0000313" key="4">
    <source>
        <dbReference type="Ensembl" id="ENSVKKP00000003429.1"/>
    </source>
</evidence>
<dbReference type="InterPro" id="IPR035979">
    <property type="entry name" value="RBD_domain_sf"/>
</dbReference>
<name>A0A8D2ITL7_VARKO</name>
<keyword evidence="5" id="KW-1185">Reference proteome</keyword>
<reference evidence="4" key="1">
    <citation type="submission" date="2025-08" db="UniProtKB">
        <authorList>
            <consortium name="Ensembl"/>
        </authorList>
    </citation>
    <scope>IDENTIFICATION</scope>
</reference>
<dbReference type="GO" id="GO:0003723">
    <property type="term" value="F:RNA binding"/>
    <property type="evidence" value="ECO:0007669"/>
    <property type="project" value="UniProtKB-UniRule"/>
</dbReference>
<organism evidence="4 5">
    <name type="scientific">Varanus komodoensis</name>
    <name type="common">Komodo dragon</name>
    <dbReference type="NCBI Taxonomy" id="61221"/>
    <lineage>
        <taxon>Eukaryota</taxon>
        <taxon>Metazoa</taxon>
        <taxon>Chordata</taxon>
        <taxon>Craniata</taxon>
        <taxon>Vertebrata</taxon>
        <taxon>Euteleostomi</taxon>
        <taxon>Lepidosauria</taxon>
        <taxon>Squamata</taxon>
        <taxon>Bifurcata</taxon>
        <taxon>Unidentata</taxon>
        <taxon>Episquamata</taxon>
        <taxon>Toxicofera</taxon>
        <taxon>Anguimorpha</taxon>
        <taxon>Paleoanguimorpha</taxon>
        <taxon>Varanoidea</taxon>
        <taxon>Varanidae</taxon>
        <taxon>Varanus</taxon>
    </lineage>
</organism>
<dbReference type="InterPro" id="IPR038461">
    <property type="entry name" value="Schlafen_AlbA_2_dom_sf"/>
</dbReference>
<dbReference type="Gene3D" id="3.30.70.330">
    <property type="match status" value="1"/>
</dbReference>
<evidence type="ECO:0000256" key="1">
    <source>
        <dbReference type="PROSITE-ProRule" id="PRU00176"/>
    </source>
</evidence>
<dbReference type="PANTHER" id="PTHR12155:SF29">
    <property type="entry name" value="SCHLAFEN-LIKE PROTEIN 1"/>
    <property type="match status" value="1"/>
</dbReference>
<evidence type="ECO:0000259" key="3">
    <source>
        <dbReference type="PROSITE" id="PS50102"/>
    </source>
</evidence>
<dbReference type="PANTHER" id="PTHR12155">
    <property type="entry name" value="SCHLAFEN"/>
    <property type="match status" value="1"/>
</dbReference>
<evidence type="ECO:0000313" key="5">
    <source>
        <dbReference type="Proteomes" id="UP000694545"/>
    </source>
</evidence>
<dbReference type="Ensembl" id="ENSVKKT00000003524.1">
    <property type="protein sequence ID" value="ENSVKKP00000003429.1"/>
    <property type="gene ID" value="ENSVKKG00000002658.1"/>
</dbReference>
<dbReference type="CDD" id="cd00590">
    <property type="entry name" value="RRM_SF"/>
    <property type="match status" value="1"/>
</dbReference>
<protein>
    <submittedName>
        <fullName evidence="4">Schlafen like 1</fullName>
    </submittedName>
</protein>
<dbReference type="InterPro" id="IPR007421">
    <property type="entry name" value="Schlafen_AlbA_2_dom"/>
</dbReference>